<gene>
    <name evidence="2" type="ORF">MNOR_LOCUS33582</name>
</gene>
<evidence type="ECO:0000313" key="3">
    <source>
        <dbReference type="Proteomes" id="UP001497623"/>
    </source>
</evidence>
<dbReference type="Proteomes" id="UP001497623">
    <property type="component" value="Unassembled WGS sequence"/>
</dbReference>
<feature type="non-terminal residue" evidence="2">
    <location>
        <position position="1"/>
    </location>
</feature>
<name>A0AAV2S8M0_MEGNR</name>
<organism evidence="2 3">
    <name type="scientific">Meganyctiphanes norvegica</name>
    <name type="common">Northern krill</name>
    <name type="synonym">Thysanopoda norvegica</name>
    <dbReference type="NCBI Taxonomy" id="48144"/>
    <lineage>
        <taxon>Eukaryota</taxon>
        <taxon>Metazoa</taxon>
        <taxon>Ecdysozoa</taxon>
        <taxon>Arthropoda</taxon>
        <taxon>Crustacea</taxon>
        <taxon>Multicrustacea</taxon>
        <taxon>Malacostraca</taxon>
        <taxon>Eumalacostraca</taxon>
        <taxon>Eucarida</taxon>
        <taxon>Euphausiacea</taxon>
        <taxon>Euphausiidae</taxon>
        <taxon>Meganyctiphanes</taxon>
    </lineage>
</organism>
<accession>A0AAV2S8M0</accession>
<comment type="caution">
    <text evidence="2">The sequence shown here is derived from an EMBL/GenBank/DDBJ whole genome shotgun (WGS) entry which is preliminary data.</text>
</comment>
<feature type="signal peptide" evidence="1">
    <location>
        <begin position="1"/>
        <end position="22"/>
    </location>
</feature>
<evidence type="ECO:0000256" key="1">
    <source>
        <dbReference type="SAM" id="SignalP"/>
    </source>
</evidence>
<protein>
    <submittedName>
        <fullName evidence="2">Uncharacterized protein</fullName>
    </submittedName>
</protein>
<keyword evidence="3" id="KW-1185">Reference proteome</keyword>
<keyword evidence="1" id="KW-0732">Signal</keyword>
<feature type="chain" id="PRO_5043483636" evidence="1">
    <location>
        <begin position="23"/>
        <end position="390"/>
    </location>
</feature>
<evidence type="ECO:0000313" key="2">
    <source>
        <dbReference type="EMBL" id="CAL4167324.1"/>
    </source>
</evidence>
<reference evidence="2 3" key="1">
    <citation type="submission" date="2024-05" db="EMBL/GenBank/DDBJ databases">
        <authorList>
            <person name="Wallberg A."/>
        </authorList>
    </citation>
    <scope>NUCLEOTIDE SEQUENCE [LARGE SCALE GENOMIC DNA]</scope>
</reference>
<dbReference type="EMBL" id="CAXKWB010048829">
    <property type="protein sequence ID" value="CAL4167324.1"/>
    <property type="molecule type" value="Genomic_DNA"/>
</dbReference>
<proteinExistence type="predicted"/>
<dbReference type="AlphaFoldDB" id="A0AAV2S8M0"/>
<sequence>CECVTVMIRSLVLLSTVWWCSAQLRYNGYPWVLKSTPLLTTPKLQQIRNTYTRPLIFSNYNNIVNAYNVQHSQDASSFSFQFANNHKASRIEQPNIKSPTISYGIPENNRGYIPSSTPEYQYVDIPSLSYGTPQINRGHSPTSPEYQYIESPNLRYGFPDNESQLTTTTPSANQYIEVPTLTYGAPEIDTEVNTSPPLEIETEVNTSPPLEIETELNTSPTSDIESELDQFFESFTLSNDAVEMDVELNTSPTENQRRDLSSAAAIKEDIAVADFSLEGRSFPPIFREAFSRKRRSATLPVPQLYMTPSFAIRESTNTSGPASTNIMELYFGSPHTTKMQIDLADYKWESMYKYINHFTNQYYLQAPKLVLFTGKSIYNTNSHTPTHTHS</sequence>